<dbReference type="EMBL" id="UINC01195328">
    <property type="protein sequence ID" value="SVE11836.1"/>
    <property type="molecule type" value="Genomic_DNA"/>
</dbReference>
<dbReference type="InterPro" id="IPR036249">
    <property type="entry name" value="Thioredoxin-like_sf"/>
</dbReference>
<dbReference type="AlphaFoldDB" id="A0A383AV48"/>
<dbReference type="Gene3D" id="3.40.30.10">
    <property type="entry name" value="Glutaredoxin"/>
    <property type="match status" value="1"/>
</dbReference>
<gene>
    <name evidence="1" type="ORF">METZ01_LOCUS464690</name>
</gene>
<dbReference type="Pfam" id="PF01257">
    <property type="entry name" value="2Fe-2S_thioredx"/>
    <property type="match status" value="1"/>
</dbReference>
<reference evidence="1" key="1">
    <citation type="submission" date="2018-05" db="EMBL/GenBank/DDBJ databases">
        <authorList>
            <person name="Lanie J.A."/>
            <person name="Ng W.-L."/>
            <person name="Kazmierczak K.M."/>
            <person name="Andrzejewski T.M."/>
            <person name="Davidsen T.M."/>
            <person name="Wayne K.J."/>
            <person name="Tettelin H."/>
            <person name="Glass J.I."/>
            <person name="Rusch D."/>
            <person name="Podicherti R."/>
            <person name="Tsui H.-C.T."/>
            <person name="Winkler M.E."/>
        </authorList>
    </citation>
    <scope>NUCLEOTIDE SEQUENCE</scope>
</reference>
<name>A0A383AV48_9ZZZZ</name>
<protein>
    <recommendedName>
        <fullName evidence="2">Ferredoxin</fullName>
    </recommendedName>
</protein>
<sequence length="112" mass="12903">MPRFQKHLFICNNKRSKDDPRGSCSERGSDDILDYAKKRIHELGLKGIIRVNKAGCLDACAHGPVMVVYPDDIWYSPKTENDIEMILESHIQNNHLAEDFIIDFKKNNLSCR</sequence>
<evidence type="ECO:0008006" key="2">
    <source>
        <dbReference type="Google" id="ProtNLM"/>
    </source>
</evidence>
<evidence type="ECO:0000313" key="1">
    <source>
        <dbReference type="EMBL" id="SVE11836.1"/>
    </source>
</evidence>
<organism evidence="1">
    <name type="scientific">marine metagenome</name>
    <dbReference type="NCBI Taxonomy" id="408172"/>
    <lineage>
        <taxon>unclassified sequences</taxon>
        <taxon>metagenomes</taxon>
        <taxon>ecological metagenomes</taxon>
    </lineage>
</organism>
<dbReference type="SUPFAM" id="SSF52833">
    <property type="entry name" value="Thioredoxin-like"/>
    <property type="match status" value="1"/>
</dbReference>
<proteinExistence type="predicted"/>
<dbReference type="CDD" id="cd02980">
    <property type="entry name" value="TRX_Fd_family"/>
    <property type="match status" value="1"/>
</dbReference>
<accession>A0A383AV48</accession>